<dbReference type="GO" id="GO:0005524">
    <property type="term" value="F:ATP binding"/>
    <property type="evidence" value="ECO:0007669"/>
    <property type="project" value="UniProtKB-KW"/>
</dbReference>
<dbReference type="InterPro" id="IPR003594">
    <property type="entry name" value="HATPase_dom"/>
</dbReference>
<dbReference type="Proteomes" id="UP000366872">
    <property type="component" value="Unassembled WGS sequence"/>
</dbReference>
<dbReference type="CDD" id="cd00082">
    <property type="entry name" value="HisKA"/>
    <property type="match status" value="1"/>
</dbReference>
<dbReference type="InterPro" id="IPR005467">
    <property type="entry name" value="His_kinase_dom"/>
</dbReference>
<dbReference type="EMBL" id="CAAHFG010000002">
    <property type="protein sequence ID" value="VGO15365.1"/>
    <property type="molecule type" value="Genomic_DNA"/>
</dbReference>
<evidence type="ECO:0000256" key="3">
    <source>
        <dbReference type="ARBA" id="ARBA00012438"/>
    </source>
</evidence>
<dbReference type="CDD" id="cd17546">
    <property type="entry name" value="REC_hyHK_CKI1_RcsC-like"/>
    <property type="match status" value="1"/>
</dbReference>
<evidence type="ECO:0000313" key="17">
    <source>
        <dbReference type="Proteomes" id="UP000366872"/>
    </source>
</evidence>
<dbReference type="Pfam" id="PF02518">
    <property type="entry name" value="HATPase_c"/>
    <property type="match status" value="1"/>
</dbReference>
<keyword evidence="8 16" id="KW-0418">Kinase</keyword>
<proteinExistence type="predicted"/>
<evidence type="ECO:0000256" key="8">
    <source>
        <dbReference type="ARBA" id="ARBA00022777"/>
    </source>
</evidence>
<dbReference type="PANTHER" id="PTHR45339:SF1">
    <property type="entry name" value="HYBRID SIGNAL TRANSDUCTION HISTIDINE KINASE J"/>
    <property type="match status" value="1"/>
</dbReference>
<dbReference type="GO" id="GO:0000155">
    <property type="term" value="F:phosphorelay sensor kinase activity"/>
    <property type="evidence" value="ECO:0007669"/>
    <property type="project" value="InterPro"/>
</dbReference>
<dbReference type="SUPFAM" id="SSF52172">
    <property type="entry name" value="CheY-like"/>
    <property type="match status" value="1"/>
</dbReference>
<dbReference type="InterPro" id="IPR011006">
    <property type="entry name" value="CheY-like_superfamily"/>
</dbReference>
<evidence type="ECO:0000256" key="9">
    <source>
        <dbReference type="ARBA" id="ARBA00022840"/>
    </source>
</evidence>
<feature type="domain" description="Histidine kinase" evidence="14">
    <location>
        <begin position="183"/>
        <end position="404"/>
    </location>
</feature>
<keyword evidence="7" id="KW-0547">Nucleotide-binding</keyword>
<keyword evidence="4 13" id="KW-0597">Phosphoprotein</keyword>
<feature type="domain" description="Response regulatory" evidence="15">
    <location>
        <begin position="563"/>
        <end position="679"/>
    </location>
</feature>
<dbReference type="FunFam" id="1.10.287.130:FF:000004">
    <property type="entry name" value="Ethylene receptor 1"/>
    <property type="match status" value="1"/>
</dbReference>
<protein>
    <recommendedName>
        <fullName evidence="3">histidine kinase</fullName>
        <ecNumber evidence="3">2.7.13.3</ecNumber>
    </recommendedName>
</protein>
<dbReference type="SMART" id="SM00448">
    <property type="entry name" value="REC"/>
    <property type="match status" value="1"/>
</dbReference>
<evidence type="ECO:0000256" key="13">
    <source>
        <dbReference type="PROSITE-ProRule" id="PRU00169"/>
    </source>
</evidence>
<evidence type="ECO:0000256" key="7">
    <source>
        <dbReference type="ARBA" id="ARBA00022741"/>
    </source>
</evidence>
<evidence type="ECO:0000256" key="4">
    <source>
        <dbReference type="ARBA" id="ARBA00022553"/>
    </source>
</evidence>
<dbReference type="EC" id="2.7.13.3" evidence="3"/>
<dbReference type="SUPFAM" id="SSF55874">
    <property type="entry name" value="ATPase domain of HSP90 chaperone/DNA topoisomerase II/histidine kinase"/>
    <property type="match status" value="1"/>
</dbReference>
<organism evidence="16 17">
    <name type="scientific">Pontiella desulfatans</name>
    <dbReference type="NCBI Taxonomy" id="2750659"/>
    <lineage>
        <taxon>Bacteria</taxon>
        <taxon>Pseudomonadati</taxon>
        <taxon>Kiritimatiellota</taxon>
        <taxon>Kiritimatiellia</taxon>
        <taxon>Kiritimatiellales</taxon>
        <taxon>Pontiellaceae</taxon>
        <taxon>Pontiella</taxon>
    </lineage>
</organism>
<evidence type="ECO:0000256" key="10">
    <source>
        <dbReference type="ARBA" id="ARBA00022989"/>
    </source>
</evidence>
<comment type="subcellular location">
    <subcellularLocation>
        <location evidence="2">Membrane</location>
    </subcellularLocation>
</comment>
<keyword evidence="17" id="KW-1185">Reference proteome</keyword>
<feature type="modified residue" description="4-aspartylphosphate" evidence="13">
    <location>
        <position position="612"/>
    </location>
</feature>
<keyword evidence="11" id="KW-0902">Two-component regulatory system</keyword>
<dbReference type="RefSeq" id="WP_136080935.1">
    <property type="nucleotide sequence ID" value="NZ_CAAHFG010000002.1"/>
</dbReference>
<evidence type="ECO:0000256" key="12">
    <source>
        <dbReference type="ARBA" id="ARBA00023136"/>
    </source>
</evidence>
<evidence type="ECO:0000313" key="16">
    <source>
        <dbReference type="EMBL" id="VGO15365.1"/>
    </source>
</evidence>
<dbReference type="AlphaFoldDB" id="A0A6C2U618"/>
<keyword evidence="10" id="KW-1133">Transmembrane helix</keyword>
<dbReference type="Gene3D" id="3.30.565.10">
    <property type="entry name" value="Histidine kinase-like ATPase, C-terminal domain"/>
    <property type="match status" value="1"/>
</dbReference>
<keyword evidence="6" id="KW-0812">Transmembrane</keyword>
<dbReference type="SUPFAM" id="SSF47384">
    <property type="entry name" value="Homodimeric domain of signal transducing histidine kinase"/>
    <property type="match status" value="1"/>
</dbReference>
<dbReference type="CDD" id="cd16922">
    <property type="entry name" value="HATPase_EvgS-ArcB-TorS-like"/>
    <property type="match status" value="1"/>
</dbReference>
<dbReference type="Pfam" id="PF00512">
    <property type="entry name" value="HisKA"/>
    <property type="match status" value="1"/>
</dbReference>
<evidence type="ECO:0000256" key="1">
    <source>
        <dbReference type="ARBA" id="ARBA00000085"/>
    </source>
</evidence>
<dbReference type="PANTHER" id="PTHR45339">
    <property type="entry name" value="HYBRID SIGNAL TRANSDUCTION HISTIDINE KINASE J"/>
    <property type="match status" value="1"/>
</dbReference>
<evidence type="ECO:0000259" key="14">
    <source>
        <dbReference type="PROSITE" id="PS50109"/>
    </source>
</evidence>
<dbReference type="InterPro" id="IPR004358">
    <property type="entry name" value="Sig_transdc_His_kin-like_C"/>
</dbReference>
<keyword evidence="12" id="KW-0472">Membrane</keyword>
<comment type="catalytic activity">
    <reaction evidence="1">
        <text>ATP + protein L-histidine = ADP + protein N-phospho-L-histidine.</text>
        <dbReference type="EC" id="2.7.13.3"/>
    </reaction>
</comment>
<dbReference type="InterPro" id="IPR003661">
    <property type="entry name" value="HisK_dim/P_dom"/>
</dbReference>
<gene>
    <name evidence="16" type="primary">barA_1</name>
    <name evidence="16" type="ORF">PDESU_03948</name>
</gene>
<evidence type="ECO:0000256" key="5">
    <source>
        <dbReference type="ARBA" id="ARBA00022679"/>
    </source>
</evidence>
<dbReference type="PRINTS" id="PR00344">
    <property type="entry name" value="BCTRLSENSOR"/>
</dbReference>
<evidence type="ECO:0000256" key="11">
    <source>
        <dbReference type="ARBA" id="ARBA00023012"/>
    </source>
</evidence>
<keyword evidence="9" id="KW-0067">ATP-binding</keyword>
<sequence>MILGDDIDFDTRDLVPFTHHRTWVAVETTIEEVSVLFKSVDLSYVAAMSVGEVVGVCSRAYLSTLWAGPYGHALYDKDPVAAHMETNIRVLRQGTRLRDALQSHFSGKVPDLNQDVILLDEHEGFLGSISSRLLVALQQRLLDQQLKHTQAMAENVRDMNKRLRVASSEATKASEAKSSFLANMSHEIRTPMNGIMGMSQLLKGTSLDEVQQEYVRDICSSSEALLEIINDILDLSKVESSSFELEHITVNIREMARSLCRLLAVNTFERGLELGCVVGDRVPPLVLSDPTRIRQVLVNLLSNAIKFTCEGHVLLEVDYESHGKEGGEIVFTVEDSGIGMDQETLGRVFNPFVQADVSTTRKFGGTGLGLTISRRIAQVMDGDIRAESSPGCGTRFYFTARVGALDSAERAAESMPFRGTRIAGCCANSLSRMTLYRSARSLDMDAVVTTCFDELLDTLRKRNAWFDYIVLDSHVTQRELARLNQWVRAHAAGREPKLVAMCGLSQQPPGFMLDSEFSVILRRPLFPCDLSAALSSESKDFLSSVSVATVGREDRVPGALGKRVLLAEDNVVNQKVISRMLAKAGVEVVAVSDGAQAVRAFRSDEFDLIFMDIQMPVMDGLAASKAIRSLPGGAEIPLVVVTANAMKGERESFLAQGFDGYISKPVNYEALLGELREHFPGEEPIRCACGL</sequence>
<keyword evidence="5" id="KW-0808">Transferase</keyword>
<dbReference type="InterPro" id="IPR036890">
    <property type="entry name" value="HATPase_C_sf"/>
</dbReference>
<dbReference type="PROSITE" id="PS50109">
    <property type="entry name" value="HIS_KIN"/>
    <property type="match status" value="1"/>
</dbReference>
<evidence type="ECO:0000256" key="2">
    <source>
        <dbReference type="ARBA" id="ARBA00004370"/>
    </source>
</evidence>
<accession>A0A6C2U618</accession>
<dbReference type="Gene3D" id="3.40.50.2300">
    <property type="match status" value="1"/>
</dbReference>
<dbReference type="SMART" id="SM00388">
    <property type="entry name" value="HisKA"/>
    <property type="match status" value="1"/>
</dbReference>
<dbReference type="InterPro" id="IPR036097">
    <property type="entry name" value="HisK_dim/P_sf"/>
</dbReference>
<dbReference type="PROSITE" id="PS50110">
    <property type="entry name" value="RESPONSE_REGULATORY"/>
    <property type="match status" value="1"/>
</dbReference>
<dbReference type="FunFam" id="3.30.565.10:FF:000010">
    <property type="entry name" value="Sensor histidine kinase RcsC"/>
    <property type="match status" value="1"/>
</dbReference>
<dbReference type="Gene3D" id="1.10.287.130">
    <property type="match status" value="1"/>
</dbReference>
<dbReference type="Pfam" id="PF00072">
    <property type="entry name" value="Response_reg"/>
    <property type="match status" value="1"/>
</dbReference>
<dbReference type="GO" id="GO:0016020">
    <property type="term" value="C:membrane"/>
    <property type="evidence" value="ECO:0007669"/>
    <property type="project" value="UniProtKB-SubCell"/>
</dbReference>
<name>A0A6C2U618_PONDE</name>
<dbReference type="InterPro" id="IPR001789">
    <property type="entry name" value="Sig_transdc_resp-reg_receiver"/>
</dbReference>
<evidence type="ECO:0000259" key="15">
    <source>
        <dbReference type="PROSITE" id="PS50110"/>
    </source>
</evidence>
<reference evidence="16 17" key="1">
    <citation type="submission" date="2019-04" db="EMBL/GenBank/DDBJ databases">
        <authorList>
            <person name="Van Vliet M D."/>
        </authorList>
    </citation>
    <scope>NUCLEOTIDE SEQUENCE [LARGE SCALE GENOMIC DNA]</scope>
    <source>
        <strain evidence="16 17">F1</strain>
    </source>
</reference>
<evidence type="ECO:0000256" key="6">
    <source>
        <dbReference type="ARBA" id="ARBA00022692"/>
    </source>
</evidence>
<dbReference type="SMART" id="SM00387">
    <property type="entry name" value="HATPase_c"/>
    <property type="match status" value="1"/>
</dbReference>